<evidence type="ECO:0000313" key="2">
    <source>
        <dbReference type="Proteomes" id="UP001172386"/>
    </source>
</evidence>
<comment type="caution">
    <text evidence="1">The sequence shown here is derived from an EMBL/GenBank/DDBJ whole genome shotgun (WGS) entry which is preliminary data.</text>
</comment>
<dbReference type="Proteomes" id="UP001172386">
    <property type="component" value="Unassembled WGS sequence"/>
</dbReference>
<dbReference type="EMBL" id="JAPDRQ010000018">
    <property type="protein sequence ID" value="KAJ9662029.1"/>
    <property type="molecule type" value="Genomic_DNA"/>
</dbReference>
<accession>A0ACC3AGE9</accession>
<organism evidence="1 2">
    <name type="scientific">Neophaeococcomyces mojaviensis</name>
    <dbReference type="NCBI Taxonomy" id="3383035"/>
    <lineage>
        <taxon>Eukaryota</taxon>
        <taxon>Fungi</taxon>
        <taxon>Dikarya</taxon>
        <taxon>Ascomycota</taxon>
        <taxon>Pezizomycotina</taxon>
        <taxon>Eurotiomycetes</taxon>
        <taxon>Chaetothyriomycetidae</taxon>
        <taxon>Chaetothyriales</taxon>
        <taxon>Chaetothyriales incertae sedis</taxon>
        <taxon>Neophaeococcomyces</taxon>
    </lineage>
</organism>
<proteinExistence type="predicted"/>
<sequence length="330" mass="35129">MAGPELAVTVSRAKGLGFIGPNTTIEGQSADLEQARKLISSGPASPFQVDPKKQEADRTLPIGIGFQLWDSDMRLAASLVKTHQPCAAWLFAPRNGQEEIDSWTSSIRNASPNTQIWLQVGTLHEAVIATQSKNRPDVLVIQGSEAGGHGRATDGTSIMTLFPEVADKIRDSGIPLLAAGGIADGRGVVAALGLGAAGIIMGTRFLAAREARISKGYQQEIVRATDGGVATTRTMIYNHLRGTMGWPEQFSPRGLTNRSFTDHQAGVTFEKLQALYQEAVKTGDSGWGPEGRLATYAGTAVGLIQEVQAAGEIVEWTREEAKAIIQSLVI</sequence>
<keyword evidence="2" id="KW-1185">Reference proteome</keyword>
<name>A0ACC3AGE9_9EURO</name>
<protein>
    <submittedName>
        <fullName evidence="1">Uncharacterized protein</fullName>
    </submittedName>
</protein>
<evidence type="ECO:0000313" key="1">
    <source>
        <dbReference type="EMBL" id="KAJ9662029.1"/>
    </source>
</evidence>
<gene>
    <name evidence="1" type="ORF">H2198_001571</name>
</gene>
<reference evidence="1" key="1">
    <citation type="submission" date="2022-10" db="EMBL/GenBank/DDBJ databases">
        <title>Culturing micro-colonial fungi from biological soil crusts in the Mojave desert and describing Neophaeococcomyces mojavensis, and introducing the new genera and species Taxawa tesnikishii.</title>
        <authorList>
            <person name="Kurbessoian T."/>
            <person name="Stajich J.E."/>
        </authorList>
    </citation>
    <scope>NUCLEOTIDE SEQUENCE</scope>
    <source>
        <strain evidence="1">JES_112</strain>
    </source>
</reference>